<dbReference type="EMBL" id="KN824162">
    <property type="protein sequence ID" value="KIO15366.1"/>
    <property type="molecule type" value="Genomic_DNA"/>
</dbReference>
<organism evidence="1 2">
    <name type="scientific">Tulasnella calospora MUT 4182</name>
    <dbReference type="NCBI Taxonomy" id="1051891"/>
    <lineage>
        <taxon>Eukaryota</taxon>
        <taxon>Fungi</taxon>
        <taxon>Dikarya</taxon>
        <taxon>Basidiomycota</taxon>
        <taxon>Agaricomycotina</taxon>
        <taxon>Agaricomycetes</taxon>
        <taxon>Cantharellales</taxon>
        <taxon>Tulasnellaceae</taxon>
        <taxon>Tulasnella</taxon>
    </lineage>
</organism>
<dbReference type="HOGENOM" id="CLU_2238590_0_0_1"/>
<evidence type="ECO:0000313" key="1">
    <source>
        <dbReference type="EMBL" id="KIO15366.1"/>
    </source>
</evidence>
<proteinExistence type="predicted"/>
<reference evidence="1 2" key="1">
    <citation type="submission" date="2014-04" db="EMBL/GenBank/DDBJ databases">
        <authorList>
            <consortium name="DOE Joint Genome Institute"/>
            <person name="Kuo A."/>
            <person name="Girlanda M."/>
            <person name="Perotto S."/>
            <person name="Kohler A."/>
            <person name="Nagy L.G."/>
            <person name="Floudas D."/>
            <person name="Copeland A."/>
            <person name="Barry K.W."/>
            <person name="Cichocki N."/>
            <person name="Veneault-Fourrey C."/>
            <person name="LaButti K."/>
            <person name="Lindquist E.A."/>
            <person name="Lipzen A."/>
            <person name="Lundell T."/>
            <person name="Morin E."/>
            <person name="Murat C."/>
            <person name="Sun H."/>
            <person name="Tunlid A."/>
            <person name="Henrissat B."/>
            <person name="Grigoriev I.V."/>
            <person name="Hibbett D.S."/>
            <person name="Martin F."/>
            <person name="Nordberg H.P."/>
            <person name="Cantor M.N."/>
            <person name="Hua S.X."/>
        </authorList>
    </citation>
    <scope>NUCLEOTIDE SEQUENCE [LARGE SCALE GENOMIC DNA]</scope>
    <source>
        <strain evidence="1 2">MUT 4182</strain>
    </source>
</reference>
<keyword evidence="2" id="KW-1185">Reference proteome</keyword>
<reference evidence="2" key="2">
    <citation type="submission" date="2015-01" db="EMBL/GenBank/DDBJ databases">
        <title>Evolutionary Origins and Diversification of the Mycorrhizal Mutualists.</title>
        <authorList>
            <consortium name="DOE Joint Genome Institute"/>
            <consortium name="Mycorrhizal Genomics Consortium"/>
            <person name="Kohler A."/>
            <person name="Kuo A."/>
            <person name="Nagy L.G."/>
            <person name="Floudas D."/>
            <person name="Copeland A."/>
            <person name="Barry K.W."/>
            <person name="Cichocki N."/>
            <person name="Veneault-Fourrey C."/>
            <person name="LaButti K."/>
            <person name="Lindquist E.A."/>
            <person name="Lipzen A."/>
            <person name="Lundell T."/>
            <person name="Morin E."/>
            <person name="Murat C."/>
            <person name="Riley R."/>
            <person name="Ohm R."/>
            <person name="Sun H."/>
            <person name="Tunlid A."/>
            <person name="Henrissat B."/>
            <person name="Grigoriev I.V."/>
            <person name="Hibbett D.S."/>
            <person name="Martin F."/>
        </authorList>
    </citation>
    <scope>NUCLEOTIDE SEQUENCE [LARGE SCALE GENOMIC DNA]</scope>
    <source>
        <strain evidence="2">MUT 4182</strain>
    </source>
</reference>
<evidence type="ECO:0000313" key="2">
    <source>
        <dbReference type="Proteomes" id="UP000054248"/>
    </source>
</evidence>
<dbReference type="Proteomes" id="UP000054248">
    <property type="component" value="Unassembled WGS sequence"/>
</dbReference>
<name>A0A0C3PZN2_9AGAM</name>
<sequence>MDVTAAHLPPRKLYEEVSATRLPPRKLYDDLLHVPLLVILAQTCPAVVLLATPPLLVSSPRKLYEDVPMGGAVFLPPCFLLSSPHKLYEDVPALGWCVASAVAVS</sequence>
<accession>A0A0C3PZN2</accession>
<protein>
    <submittedName>
        <fullName evidence="1">Uncharacterized protein</fullName>
    </submittedName>
</protein>
<dbReference type="AlphaFoldDB" id="A0A0C3PZN2"/>
<gene>
    <name evidence="1" type="ORF">M407DRAFT_35075</name>
</gene>